<dbReference type="PANTHER" id="PTHR12874">
    <property type="entry name" value="F-BOX ONLY PROTEIN 48-RELATED"/>
    <property type="match status" value="1"/>
</dbReference>
<evidence type="ECO:0000256" key="2">
    <source>
        <dbReference type="ARBA" id="ARBA00004906"/>
    </source>
</evidence>
<dbReference type="SUPFAM" id="SSF81383">
    <property type="entry name" value="F-box domain"/>
    <property type="match status" value="1"/>
</dbReference>
<comment type="caution">
    <text evidence="10">The sequence shown here is derived from an EMBL/GenBank/DDBJ whole genome shotgun (WGS) entry which is preliminary data.</text>
</comment>
<dbReference type="Pfam" id="PF12937">
    <property type="entry name" value="F-box-like"/>
    <property type="match status" value="1"/>
</dbReference>
<protein>
    <recommendedName>
        <fullName evidence="3">F-box only protein 9</fullName>
    </recommendedName>
</protein>
<dbReference type="OrthoDB" id="2117972at2759"/>
<dbReference type="PANTHER" id="PTHR12874:SF29">
    <property type="entry name" value="F-BOX ONLY PROTEIN 9"/>
    <property type="match status" value="1"/>
</dbReference>
<dbReference type="PROSITE" id="PS50181">
    <property type="entry name" value="FBOX"/>
    <property type="match status" value="1"/>
</dbReference>
<accession>A0A9D3Z0C8</accession>
<evidence type="ECO:0000259" key="9">
    <source>
        <dbReference type="PROSITE" id="PS50181"/>
    </source>
</evidence>
<gene>
    <name evidence="10" type="ORF">DPMN_069046</name>
</gene>
<comment type="subcellular location">
    <subcellularLocation>
        <location evidence="1">Cytoplasm</location>
    </subcellularLocation>
</comment>
<evidence type="ECO:0000256" key="4">
    <source>
        <dbReference type="ARBA" id="ARBA00022490"/>
    </source>
</evidence>
<feature type="region of interest" description="Disordered" evidence="8">
    <location>
        <begin position="1"/>
        <end position="33"/>
    </location>
</feature>
<reference evidence="10" key="1">
    <citation type="journal article" date="2019" name="bioRxiv">
        <title>The Genome of the Zebra Mussel, Dreissena polymorpha: A Resource for Invasive Species Research.</title>
        <authorList>
            <person name="McCartney M.A."/>
            <person name="Auch B."/>
            <person name="Kono T."/>
            <person name="Mallez S."/>
            <person name="Zhang Y."/>
            <person name="Obille A."/>
            <person name="Becker A."/>
            <person name="Abrahante J.E."/>
            <person name="Garbe J."/>
            <person name="Badalamenti J.P."/>
            <person name="Herman A."/>
            <person name="Mangelson H."/>
            <person name="Liachko I."/>
            <person name="Sullivan S."/>
            <person name="Sone E.D."/>
            <person name="Koren S."/>
            <person name="Silverstein K.A.T."/>
            <person name="Beckman K.B."/>
            <person name="Gohl D.M."/>
        </authorList>
    </citation>
    <scope>NUCLEOTIDE SEQUENCE</scope>
    <source>
        <strain evidence="10">Duluth1</strain>
        <tissue evidence="10">Whole animal</tissue>
    </source>
</reference>
<keyword evidence="5" id="KW-0833">Ubl conjugation pathway</keyword>
<evidence type="ECO:0000256" key="8">
    <source>
        <dbReference type="SAM" id="MobiDB-lite"/>
    </source>
</evidence>
<keyword evidence="11" id="KW-1185">Reference proteome</keyword>
<dbReference type="InterPro" id="IPR045464">
    <property type="entry name" value="Hrt3/FBXO9_C"/>
</dbReference>
<evidence type="ECO:0000313" key="10">
    <source>
        <dbReference type="EMBL" id="KAH3709582.1"/>
    </source>
</evidence>
<evidence type="ECO:0000256" key="1">
    <source>
        <dbReference type="ARBA" id="ARBA00004496"/>
    </source>
</evidence>
<dbReference type="Pfam" id="PF19270">
    <property type="entry name" value="FBO_C"/>
    <property type="match status" value="1"/>
</dbReference>
<organism evidence="10 11">
    <name type="scientific">Dreissena polymorpha</name>
    <name type="common">Zebra mussel</name>
    <name type="synonym">Mytilus polymorpha</name>
    <dbReference type="NCBI Taxonomy" id="45954"/>
    <lineage>
        <taxon>Eukaryota</taxon>
        <taxon>Metazoa</taxon>
        <taxon>Spiralia</taxon>
        <taxon>Lophotrochozoa</taxon>
        <taxon>Mollusca</taxon>
        <taxon>Bivalvia</taxon>
        <taxon>Autobranchia</taxon>
        <taxon>Heteroconchia</taxon>
        <taxon>Euheterodonta</taxon>
        <taxon>Imparidentia</taxon>
        <taxon>Neoheterodontei</taxon>
        <taxon>Myida</taxon>
        <taxon>Dreissenoidea</taxon>
        <taxon>Dreissenidae</taxon>
        <taxon>Dreissena</taxon>
    </lineage>
</organism>
<feature type="domain" description="F-box" evidence="9">
    <location>
        <begin position="159"/>
        <end position="210"/>
    </location>
</feature>
<dbReference type="AlphaFoldDB" id="A0A9D3Z0C8"/>
<evidence type="ECO:0000256" key="6">
    <source>
        <dbReference type="ARBA" id="ARBA00022803"/>
    </source>
</evidence>
<evidence type="ECO:0000313" key="11">
    <source>
        <dbReference type="Proteomes" id="UP000828390"/>
    </source>
</evidence>
<keyword evidence="6 7" id="KW-0802">TPR repeat</keyword>
<dbReference type="FunFam" id="1.20.1280.50:FF:000012">
    <property type="entry name" value="F-box only protein 9"/>
    <property type="match status" value="1"/>
</dbReference>
<name>A0A9D3Z0C8_DREPO</name>
<dbReference type="PROSITE" id="PS50005">
    <property type="entry name" value="TPR"/>
    <property type="match status" value="1"/>
</dbReference>
<dbReference type="InterPro" id="IPR019734">
    <property type="entry name" value="TPR_rpt"/>
</dbReference>
<dbReference type="CDD" id="cd22089">
    <property type="entry name" value="F-box_FBXO9"/>
    <property type="match status" value="1"/>
</dbReference>
<reference evidence="10" key="2">
    <citation type="submission" date="2020-11" db="EMBL/GenBank/DDBJ databases">
        <authorList>
            <person name="McCartney M.A."/>
            <person name="Auch B."/>
            <person name="Kono T."/>
            <person name="Mallez S."/>
            <person name="Becker A."/>
            <person name="Gohl D.M."/>
            <person name="Silverstein K.A.T."/>
            <person name="Koren S."/>
            <person name="Bechman K.B."/>
            <person name="Herman A."/>
            <person name="Abrahante J.E."/>
            <person name="Garbe J."/>
        </authorList>
    </citation>
    <scope>NUCLEOTIDE SEQUENCE</scope>
    <source>
        <strain evidence="10">Duluth1</strain>
        <tissue evidence="10">Whole animal</tissue>
    </source>
</reference>
<dbReference type="GO" id="GO:0019005">
    <property type="term" value="C:SCF ubiquitin ligase complex"/>
    <property type="evidence" value="ECO:0007669"/>
    <property type="project" value="TreeGrafter"/>
</dbReference>
<evidence type="ECO:0000256" key="3">
    <source>
        <dbReference type="ARBA" id="ARBA00019775"/>
    </source>
</evidence>
<feature type="repeat" description="TPR" evidence="7">
    <location>
        <begin position="70"/>
        <end position="103"/>
    </location>
</feature>
<dbReference type="Proteomes" id="UP000828390">
    <property type="component" value="Unassembled WGS sequence"/>
</dbReference>
<keyword evidence="4" id="KW-0963">Cytoplasm</keyword>
<dbReference type="InterPro" id="IPR036047">
    <property type="entry name" value="F-box-like_dom_sf"/>
</dbReference>
<dbReference type="GO" id="GO:0005737">
    <property type="term" value="C:cytoplasm"/>
    <property type="evidence" value="ECO:0007669"/>
    <property type="project" value="UniProtKB-SubCell"/>
</dbReference>
<dbReference type="GO" id="GO:0031146">
    <property type="term" value="P:SCF-dependent proteasomal ubiquitin-dependent protein catabolic process"/>
    <property type="evidence" value="ECO:0007669"/>
    <property type="project" value="TreeGrafter"/>
</dbReference>
<dbReference type="EMBL" id="JAIWYP010000014">
    <property type="protein sequence ID" value="KAH3709582.1"/>
    <property type="molecule type" value="Genomic_DNA"/>
</dbReference>
<evidence type="ECO:0000256" key="5">
    <source>
        <dbReference type="ARBA" id="ARBA00022786"/>
    </source>
</evidence>
<dbReference type="InterPro" id="IPR001810">
    <property type="entry name" value="F-box_dom"/>
</dbReference>
<sequence length="421" mass="49336">MESKTVPSLLEVGGEAEPPDIERLDNDDVEYEDVEEQLEKFRRQWKEELTGHQSGQTVSEKVADDDEKEAAALFLMGSKLEQEGALYEAVSFYRRAMQLVPDIEMRVNFPMKSPRERQESESSVDSFDVEDREADLVMKFHHMQLEEKRLCYPEYQQRATHISALPVEVLIYIFKWVISSQLDMRSLESISMVCRGFYICARDEEFWKLACQRLWGSNIGKVKKYGTYRTMYLERPHLQYVGCYISKMSYIRQGENSVDGFYSPWHQIEYYRYIRFFSEGQVLMMTSPEDPYMSLPLMKSFDTRSAGMMKGLYKLSGNRVTAVLKRVQVQETTNNRYKRNYRNQKNNSDMQQTFHIELEIQSSGKRNGHKLTWVTYSVRTCYRTTSEETESSFELTNQAYPPLLFSRVKSFATSSNSPILS</sequence>
<evidence type="ECO:0000256" key="7">
    <source>
        <dbReference type="PROSITE-ProRule" id="PRU00339"/>
    </source>
</evidence>
<proteinExistence type="predicted"/>
<dbReference type="Gene3D" id="1.20.1280.50">
    <property type="match status" value="1"/>
</dbReference>
<comment type="pathway">
    <text evidence="2">Protein modification; protein ubiquitination.</text>
</comment>